<dbReference type="PANTHER" id="PTHR43873:SF1">
    <property type="entry name" value="COBYRINATE A,C-DIAMIDE SYNTHASE"/>
    <property type="match status" value="1"/>
</dbReference>
<dbReference type="SUPFAM" id="SSF52540">
    <property type="entry name" value="P-loop containing nucleoside triphosphate hydrolases"/>
    <property type="match status" value="1"/>
</dbReference>
<dbReference type="InterPro" id="IPR029062">
    <property type="entry name" value="Class_I_gatase-like"/>
</dbReference>
<proteinExistence type="inferred from homology"/>
<organism evidence="10 11">
    <name type="scientific">Mahella australiensis (strain DSM 15567 / CIP 107919 / 50-1 BON)</name>
    <dbReference type="NCBI Taxonomy" id="697281"/>
    <lineage>
        <taxon>Bacteria</taxon>
        <taxon>Bacillati</taxon>
        <taxon>Bacillota</taxon>
        <taxon>Clostridia</taxon>
        <taxon>Thermoanaerobacterales</taxon>
        <taxon>Thermoanaerobacterales Family IV. Incertae Sedis</taxon>
        <taxon>Mahella</taxon>
    </lineage>
</organism>
<evidence type="ECO:0000313" key="10">
    <source>
        <dbReference type="EMBL" id="AEE96419.1"/>
    </source>
</evidence>
<reference evidence="11" key="1">
    <citation type="submission" date="2010-11" db="EMBL/GenBank/DDBJ databases">
        <title>The complete genome of Mahella australiensis DSM 15567.</title>
        <authorList>
            <consortium name="US DOE Joint Genome Institute (JGI-PGF)"/>
            <person name="Lucas S."/>
            <person name="Copeland A."/>
            <person name="Lapidus A."/>
            <person name="Bruce D."/>
            <person name="Goodwin L."/>
            <person name="Pitluck S."/>
            <person name="Kyrpides N."/>
            <person name="Mavromatis K."/>
            <person name="Pagani I."/>
            <person name="Ivanova N."/>
            <person name="Teshima H."/>
            <person name="Brettin T."/>
            <person name="Detter J.C."/>
            <person name="Han C."/>
            <person name="Tapia R."/>
            <person name="Land M."/>
            <person name="Hauser L."/>
            <person name="Markowitz V."/>
            <person name="Cheng J.-F."/>
            <person name="Hugenholtz P."/>
            <person name="Woyke T."/>
            <person name="Wu D."/>
            <person name="Spring S."/>
            <person name="Pukall R."/>
            <person name="Steenblock K."/>
            <person name="Schneider S."/>
            <person name="Klenk H.-P."/>
            <person name="Eisen J.A."/>
        </authorList>
    </citation>
    <scope>NUCLEOTIDE SEQUENCE [LARGE SCALE GENOMIC DNA]</scope>
    <source>
        <strain evidence="11">DSM 15567 / CIP 107919 / 50-1 BON</strain>
    </source>
</reference>
<keyword evidence="5 7" id="KW-0460">Magnesium</keyword>
<keyword evidence="7" id="KW-0169">Cobalamin biosynthesis</keyword>
<dbReference type="Pfam" id="PF07685">
    <property type="entry name" value="GATase_3"/>
    <property type="match status" value="1"/>
</dbReference>
<dbReference type="InterPro" id="IPR004484">
    <property type="entry name" value="CbiA/CobB_synth"/>
</dbReference>
<comment type="function">
    <text evidence="7">Catalyzes the ATP-dependent amidation of the two carboxylate groups at positions a and c of cobyrinate, using either L-glutamine or ammonia as the nitrogen source.</text>
</comment>
<dbReference type="GO" id="GO:0042242">
    <property type="term" value="F:cobyrinic acid a,c-diamide synthase activity"/>
    <property type="evidence" value="ECO:0007669"/>
    <property type="project" value="UniProtKB-UniRule"/>
</dbReference>
<comment type="domain">
    <text evidence="7">Comprises of two domains. The C-terminal domain contains the binding site for glutamine and catalyzes the hydrolysis of this substrate to glutamate and ammonia. The N-terminal domain is anticipated to bind ATP and cobyrinate and catalyzes the ultimate synthesis of the diamide product. The ammonia produced via the glutaminase domain is probably translocated to the adjacent domain via a molecular tunnel, where it reacts with an activated intermediate.</text>
</comment>
<dbReference type="CDD" id="cd05388">
    <property type="entry name" value="CobB_N"/>
    <property type="match status" value="1"/>
</dbReference>
<dbReference type="PANTHER" id="PTHR43873">
    <property type="entry name" value="COBYRINATE A,C-DIAMIDE SYNTHASE"/>
    <property type="match status" value="1"/>
</dbReference>
<dbReference type="STRING" id="697281.Mahau_1224"/>
<accession>F3ZW39</accession>
<comment type="pathway">
    <text evidence="7">Cofactor biosynthesis; adenosylcobalamin biosynthesis; cob(II)yrinate a,c-diamide from sirohydrochlorin (anaerobic route): step 10/10.</text>
</comment>
<comment type="miscellaneous">
    <text evidence="7">The a and c carboxylates of cobyrinate are activated for nucleophilic attack via formation of a phosphorylated intermediate by ATP. CbiA catalyzes first the amidation of the c-carboxylate, and then that of the a-carboxylate.</text>
</comment>
<dbReference type="SUPFAM" id="SSF52317">
    <property type="entry name" value="Class I glutamine amidotransferase-like"/>
    <property type="match status" value="1"/>
</dbReference>
<evidence type="ECO:0000259" key="9">
    <source>
        <dbReference type="Pfam" id="PF07685"/>
    </source>
</evidence>
<evidence type="ECO:0000256" key="3">
    <source>
        <dbReference type="ARBA" id="ARBA00022741"/>
    </source>
</evidence>
<dbReference type="RefSeq" id="WP_013780849.1">
    <property type="nucleotide sequence ID" value="NC_015520.1"/>
</dbReference>
<comment type="similarity">
    <text evidence="7">Belongs to the CobB/CbiA family.</text>
</comment>
<dbReference type="AlphaFoldDB" id="F3ZW39"/>
<dbReference type="Pfam" id="PF01656">
    <property type="entry name" value="CbiA"/>
    <property type="match status" value="1"/>
</dbReference>
<dbReference type="GO" id="GO:0005524">
    <property type="term" value="F:ATP binding"/>
    <property type="evidence" value="ECO:0007669"/>
    <property type="project" value="UniProtKB-UniRule"/>
</dbReference>
<reference evidence="10 11" key="2">
    <citation type="journal article" date="2011" name="Stand. Genomic Sci.">
        <title>Complete genome sequence of Mahella australiensis type strain (50-1 BON).</title>
        <authorList>
            <person name="Sikorski J."/>
            <person name="Teshima H."/>
            <person name="Nolan M."/>
            <person name="Lucas S."/>
            <person name="Hammon N."/>
            <person name="Deshpande S."/>
            <person name="Cheng J.F."/>
            <person name="Pitluck S."/>
            <person name="Liolios K."/>
            <person name="Pagani I."/>
            <person name="Ivanova N."/>
            <person name="Huntemann M."/>
            <person name="Mavromatis K."/>
            <person name="Ovchinikova G."/>
            <person name="Pati A."/>
            <person name="Tapia R."/>
            <person name="Han C."/>
            <person name="Goodwin L."/>
            <person name="Chen A."/>
            <person name="Palaniappan K."/>
            <person name="Land M."/>
            <person name="Hauser L."/>
            <person name="Ngatchou-Djao O.D."/>
            <person name="Rohde M."/>
            <person name="Pukall R."/>
            <person name="Spring S."/>
            <person name="Abt B."/>
            <person name="Goker M."/>
            <person name="Detter J.C."/>
            <person name="Woyke T."/>
            <person name="Bristow J."/>
            <person name="Markowitz V."/>
            <person name="Hugenholtz P."/>
            <person name="Eisen J.A."/>
            <person name="Kyrpides N.C."/>
            <person name="Klenk H.P."/>
            <person name="Lapidus A."/>
        </authorList>
    </citation>
    <scope>NUCLEOTIDE SEQUENCE [LARGE SCALE GENOMIC DNA]</scope>
    <source>
        <strain evidence="11">DSM 15567 / CIP 107919 / 50-1 BON</strain>
    </source>
</reference>
<keyword evidence="3 7" id="KW-0547">Nucleotide-binding</keyword>
<dbReference type="OrthoDB" id="9764035at2"/>
<gene>
    <name evidence="7" type="primary">cbiA</name>
    <name evidence="10" type="ordered locus">Mahau_1224</name>
</gene>
<protein>
    <recommendedName>
        <fullName evidence="7">Cobyrinate a,c-diamide synthase</fullName>
        <ecNumber evidence="7">6.3.5.11</ecNumber>
    </recommendedName>
    <alternativeName>
        <fullName evidence="7">Cobyrinic acid a,c-diamide synthetase</fullName>
    </alternativeName>
</protein>
<dbReference type="InterPro" id="IPR011698">
    <property type="entry name" value="GATase_3"/>
</dbReference>
<dbReference type="CDD" id="cd03130">
    <property type="entry name" value="GATase1_CobB"/>
    <property type="match status" value="1"/>
</dbReference>
<dbReference type="KEGG" id="mas:Mahau_1224"/>
<feature type="domain" description="CobQ/CobB/MinD/ParA nucleotide binding" evidence="8">
    <location>
        <begin position="6"/>
        <end position="189"/>
    </location>
</feature>
<dbReference type="Gene3D" id="3.40.50.880">
    <property type="match status" value="1"/>
</dbReference>
<feature type="active site" description="Nucleophile" evidence="7">
    <location>
        <position position="329"/>
    </location>
</feature>
<keyword evidence="11" id="KW-1185">Reference proteome</keyword>
<feature type="domain" description="CobB/CobQ-like glutamine amidotransferase" evidence="9">
    <location>
        <begin position="246"/>
        <end position="439"/>
    </location>
</feature>
<dbReference type="InterPro" id="IPR027417">
    <property type="entry name" value="P-loop_NTPase"/>
</dbReference>
<dbReference type="Proteomes" id="UP000008457">
    <property type="component" value="Chromosome"/>
</dbReference>
<dbReference type="UniPathway" id="UPA00148">
    <property type="reaction ID" value="UER00231"/>
</dbReference>
<feature type="site" description="Increases nucleophilicity of active site Cys" evidence="7">
    <location>
        <position position="433"/>
    </location>
</feature>
<dbReference type="HAMAP" id="MF_00027">
    <property type="entry name" value="CobB_CbiA"/>
    <property type="match status" value="1"/>
</dbReference>
<evidence type="ECO:0000259" key="8">
    <source>
        <dbReference type="Pfam" id="PF01656"/>
    </source>
</evidence>
<dbReference type="HOGENOM" id="CLU_022752_2_0_9"/>
<keyword evidence="6 7" id="KW-0315">Glutamine amidotransferase</keyword>
<dbReference type="InterPro" id="IPR002586">
    <property type="entry name" value="CobQ/CobB/MinD/ParA_Nub-bd_dom"/>
</dbReference>
<sequence>MACGMVIAGTNSGAGKTTASLGIMRALSEMYKIIPFKIGPDYIDAAYHRWACGNFSYNLDVHMIGEDGVKCLYGQKAPLGDVAVVEGVMGMYDGMDDSSYGSTAYISKLLNLPVILVLDASSMAASASAMVMGYRDYDRDVKLAGVILNRVGSHKHYESLKRCIERDIGISVLGYLPNDPSVMIPERHLGLVPAFENSELDEHLSRLSQCIKDYVDLNAIIDIADMSWDKQEGNRHVRATDYPLVKIGVAWDEAFNFYYKAGLETFEEMGARMVPVSLLHDKALPGDIDGLYIGGGFPEIFAAKLSQNTSMLRSVRDAIEDGLAVYAECGGLMYLCRSLTDLSGQRFPMVGIYDVEAVMTKGLKHFGYVEAEVLTDNILSEAGNVLKGHEFHHSEIKGTLPNACYSVKKTKGDSDKSWPCGYVYKNCLATYVHIDFFAHPELARHFITQNLSSRGKSV</sequence>
<keyword evidence="2 7" id="KW-0436">Ligase</keyword>
<comment type="cofactor">
    <cofactor evidence="1 7">
        <name>Mg(2+)</name>
        <dbReference type="ChEBI" id="CHEBI:18420"/>
    </cofactor>
</comment>
<evidence type="ECO:0000256" key="6">
    <source>
        <dbReference type="ARBA" id="ARBA00022962"/>
    </source>
</evidence>
<dbReference type="NCBIfam" id="NF002204">
    <property type="entry name" value="PRK01077.1"/>
    <property type="match status" value="1"/>
</dbReference>
<keyword evidence="4 7" id="KW-0067">ATP-binding</keyword>
<dbReference type="Gene3D" id="3.40.50.300">
    <property type="entry name" value="P-loop containing nucleotide triphosphate hydrolases"/>
    <property type="match status" value="1"/>
</dbReference>
<name>F3ZW39_MAHA5</name>
<dbReference type="GO" id="GO:0009236">
    <property type="term" value="P:cobalamin biosynthetic process"/>
    <property type="evidence" value="ECO:0007669"/>
    <property type="project" value="UniProtKB-UniRule"/>
</dbReference>
<dbReference type="NCBIfam" id="TIGR00379">
    <property type="entry name" value="cobB"/>
    <property type="match status" value="1"/>
</dbReference>
<evidence type="ECO:0000256" key="2">
    <source>
        <dbReference type="ARBA" id="ARBA00022598"/>
    </source>
</evidence>
<dbReference type="EMBL" id="CP002360">
    <property type="protein sequence ID" value="AEE96419.1"/>
    <property type="molecule type" value="Genomic_DNA"/>
</dbReference>
<dbReference type="EC" id="6.3.5.11" evidence="7"/>
<evidence type="ECO:0000256" key="5">
    <source>
        <dbReference type="ARBA" id="ARBA00022842"/>
    </source>
</evidence>
<comment type="catalytic activity">
    <reaction evidence="7">
        <text>cob(II)yrinate + 2 L-glutamine + 2 ATP + 2 H2O = cob(II)yrinate a,c diamide + 2 L-glutamate + 2 ADP + 2 phosphate + 2 H(+)</text>
        <dbReference type="Rhea" id="RHEA:26289"/>
        <dbReference type="ChEBI" id="CHEBI:15377"/>
        <dbReference type="ChEBI" id="CHEBI:15378"/>
        <dbReference type="ChEBI" id="CHEBI:29985"/>
        <dbReference type="ChEBI" id="CHEBI:30616"/>
        <dbReference type="ChEBI" id="CHEBI:43474"/>
        <dbReference type="ChEBI" id="CHEBI:58359"/>
        <dbReference type="ChEBI" id="CHEBI:58537"/>
        <dbReference type="ChEBI" id="CHEBI:58894"/>
        <dbReference type="ChEBI" id="CHEBI:456216"/>
        <dbReference type="EC" id="6.3.5.11"/>
    </reaction>
</comment>
<evidence type="ECO:0000256" key="1">
    <source>
        <dbReference type="ARBA" id="ARBA00001946"/>
    </source>
</evidence>
<dbReference type="eggNOG" id="COG1797">
    <property type="taxonomic scope" value="Bacteria"/>
</dbReference>
<evidence type="ECO:0000256" key="4">
    <source>
        <dbReference type="ARBA" id="ARBA00022840"/>
    </source>
</evidence>
<evidence type="ECO:0000256" key="7">
    <source>
        <dbReference type="HAMAP-Rule" id="MF_00027"/>
    </source>
</evidence>
<dbReference type="PROSITE" id="PS51274">
    <property type="entry name" value="GATASE_COBBQ"/>
    <property type="match status" value="1"/>
</dbReference>
<evidence type="ECO:0000313" key="11">
    <source>
        <dbReference type="Proteomes" id="UP000008457"/>
    </source>
</evidence>